<comment type="caution">
    <text evidence="2">The sequence shown here is derived from an EMBL/GenBank/DDBJ whole genome shotgun (WGS) entry which is preliminary data.</text>
</comment>
<dbReference type="Proteomes" id="UP000022910">
    <property type="component" value="Unassembled WGS sequence"/>
</dbReference>
<reference evidence="2 3" key="1">
    <citation type="submission" date="2014-02" db="EMBL/GenBank/DDBJ databases">
        <title>Single nucleus genome sequencing reveals high similarity among nuclei of an endomycorrhizal fungus.</title>
        <authorList>
            <person name="Lin K."/>
            <person name="Geurts R."/>
            <person name="Zhang Z."/>
            <person name="Limpens E."/>
            <person name="Saunders D.G."/>
            <person name="Mu D."/>
            <person name="Pang E."/>
            <person name="Cao H."/>
            <person name="Cha H."/>
            <person name="Lin T."/>
            <person name="Zhou Q."/>
            <person name="Shang Y."/>
            <person name="Li Y."/>
            <person name="Ivanov S."/>
            <person name="Sharma T."/>
            <person name="Velzen R.V."/>
            <person name="Ruijter N.D."/>
            <person name="Aanen D.K."/>
            <person name="Win J."/>
            <person name="Kamoun S."/>
            <person name="Bisseling T."/>
            <person name="Huang S."/>
        </authorList>
    </citation>
    <scope>NUCLEOTIDE SEQUENCE [LARGE SCALE GENOMIC DNA]</scope>
    <source>
        <strain evidence="3">DAOM197198w</strain>
    </source>
</reference>
<dbReference type="PROSITE" id="PS50011">
    <property type="entry name" value="PROTEIN_KINASE_DOM"/>
    <property type="match status" value="1"/>
</dbReference>
<gene>
    <name evidence="2" type="ORF">RirG_078960</name>
</gene>
<accession>A0A015MX56</accession>
<dbReference type="SUPFAM" id="SSF56112">
    <property type="entry name" value="Protein kinase-like (PK-like)"/>
    <property type="match status" value="1"/>
</dbReference>
<dbReference type="InterPro" id="IPR011009">
    <property type="entry name" value="Kinase-like_dom_sf"/>
</dbReference>
<keyword evidence="3" id="KW-1185">Reference proteome</keyword>
<evidence type="ECO:0000259" key="1">
    <source>
        <dbReference type="PROSITE" id="PS50011"/>
    </source>
</evidence>
<dbReference type="InterPro" id="IPR000719">
    <property type="entry name" value="Prot_kinase_dom"/>
</dbReference>
<dbReference type="Pfam" id="PF07714">
    <property type="entry name" value="PK_Tyr_Ser-Thr"/>
    <property type="match status" value="1"/>
</dbReference>
<name>A0A015MX56_RHIIW</name>
<feature type="domain" description="Protein kinase" evidence="1">
    <location>
        <begin position="341"/>
        <end position="617"/>
    </location>
</feature>
<dbReference type="GO" id="GO:0004674">
    <property type="term" value="F:protein serine/threonine kinase activity"/>
    <property type="evidence" value="ECO:0007669"/>
    <property type="project" value="TreeGrafter"/>
</dbReference>
<dbReference type="OrthoDB" id="2421573at2759"/>
<evidence type="ECO:0000313" key="3">
    <source>
        <dbReference type="Proteomes" id="UP000022910"/>
    </source>
</evidence>
<sequence>MFLVLYGISQNPVTSDYILVQNYLILSGNEKIDDFIQERQLNINSYNNVVFEWIPYNQFNEIKETGKNNSITVYSAIWKNGPLHYNYHNKYYTRDSNKEVALKFLHNSQNSIESVINKAKKYDEFLILYGISQNPNTNDYILALFSEEYCVICDEICTDIQYKWCKPCKFMGWKSGNDKIDNLLIQLKINEPSDLRFEWIPYNQFNKIMNTGKGHFVTVCSAIWKYEVTLLCYNDSQKLLVKVKEFDSSFKIYGLSQNSDKKDYILVLQKEYCLEYGKKYCKNCGVKFTQIKYLWCKLCQINNFIKWTNGNEKFINLIQEMQLRIDSCFNIVFEWIPYDQFNYIKEIGKGGFAVVYSAIWKDGPLKYDIDKKTYTRVSNKKIALKCLNNSSNLIDKFLNEVKEYSINKKSDILNVYGISQNPDTNNFIIVLEYAEGGSFNNWINNNYKYFDWKNKIQTLLYIIEGLNGIHQNKKVHHDLHPGNILFLTKSLNTFNRKSLFISDMGLCEDVNNTSEVQSYGVISYMAPEVLRNEAYTQAADVYSFGMIMYFTATGKQPFVNRAHDYHLILEICEGIRPEISELEVPKCYVDLMKRCWDSNPDNRPNTTEIHELIESFFNFYNLYKKGDSNAIEIRKQFIEAEIYRKSHLSDSFKKIKHPQAIYTSQLVPNFFTEDFLKSEYLSCAILDK</sequence>
<dbReference type="InterPro" id="IPR051681">
    <property type="entry name" value="Ser/Thr_Kinases-Pseudokinases"/>
</dbReference>
<protein>
    <submittedName>
        <fullName evidence="2">Cmk2p</fullName>
    </submittedName>
</protein>
<proteinExistence type="predicted"/>
<dbReference type="PANTHER" id="PTHR44329">
    <property type="entry name" value="SERINE/THREONINE-PROTEIN KINASE TNNI3K-RELATED"/>
    <property type="match status" value="1"/>
</dbReference>
<dbReference type="InterPro" id="IPR001245">
    <property type="entry name" value="Ser-Thr/Tyr_kinase_cat_dom"/>
</dbReference>
<dbReference type="EMBL" id="JEMT01016134">
    <property type="protein sequence ID" value="EXX71383.1"/>
    <property type="molecule type" value="Genomic_DNA"/>
</dbReference>
<evidence type="ECO:0000313" key="2">
    <source>
        <dbReference type="EMBL" id="EXX71383.1"/>
    </source>
</evidence>
<dbReference type="GO" id="GO:0005524">
    <property type="term" value="F:ATP binding"/>
    <property type="evidence" value="ECO:0007669"/>
    <property type="project" value="InterPro"/>
</dbReference>
<organism evidence="2 3">
    <name type="scientific">Rhizophagus irregularis (strain DAOM 197198w)</name>
    <name type="common">Glomus intraradices</name>
    <dbReference type="NCBI Taxonomy" id="1432141"/>
    <lineage>
        <taxon>Eukaryota</taxon>
        <taxon>Fungi</taxon>
        <taxon>Fungi incertae sedis</taxon>
        <taxon>Mucoromycota</taxon>
        <taxon>Glomeromycotina</taxon>
        <taxon>Glomeromycetes</taxon>
        <taxon>Glomerales</taxon>
        <taxon>Glomeraceae</taxon>
        <taxon>Rhizophagus</taxon>
    </lineage>
</organism>
<dbReference type="AlphaFoldDB" id="A0A015MX56"/>
<dbReference type="HOGENOM" id="CLU_000288_7_8_1"/>
<dbReference type="Gene3D" id="1.10.510.10">
    <property type="entry name" value="Transferase(Phosphotransferase) domain 1"/>
    <property type="match status" value="1"/>
</dbReference>